<organism evidence="1 2">
    <name type="scientific">Aeromonas media</name>
    <dbReference type="NCBI Taxonomy" id="651"/>
    <lineage>
        <taxon>Bacteria</taxon>
        <taxon>Pseudomonadati</taxon>
        <taxon>Pseudomonadota</taxon>
        <taxon>Gammaproteobacteria</taxon>
        <taxon>Aeromonadales</taxon>
        <taxon>Aeromonadaceae</taxon>
        <taxon>Aeromonas</taxon>
    </lineage>
</organism>
<name>A0A6M4Y855_AERME</name>
<dbReference type="AlphaFoldDB" id="A0A6M4Y855"/>
<keyword evidence="1" id="KW-0067">ATP-binding</keyword>
<accession>A0A6M4Y855</accession>
<protein>
    <submittedName>
        <fullName evidence="1">Oligopeptide transporter ATP-binding component</fullName>
    </submittedName>
</protein>
<proteinExistence type="predicted"/>
<dbReference type="Proteomes" id="UP000501427">
    <property type="component" value="Chromosome"/>
</dbReference>
<dbReference type="EMBL" id="CP038441">
    <property type="protein sequence ID" value="QJT21458.1"/>
    <property type="molecule type" value="Genomic_DNA"/>
</dbReference>
<sequence length="39" mass="4301">MGGAICGQLPSMLLTPFGDSRTRVCHWHWVSDVMIKGVN</sequence>
<dbReference type="GO" id="GO:0005524">
    <property type="term" value="F:ATP binding"/>
    <property type="evidence" value="ECO:0007669"/>
    <property type="project" value="UniProtKB-KW"/>
</dbReference>
<reference evidence="1 2" key="1">
    <citation type="submission" date="2019-03" db="EMBL/GenBank/DDBJ databases">
        <title>Novel transposon Tn6433 accelerates the dissemination of tet(E) in Aeromonas from aerobic biofilm under oxytetracycline stress.</title>
        <authorList>
            <person name="Shi Y."/>
            <person name="Tian Z."/>
            <person name="Zhang Y."/>
            <person name="Zhang H."/>
            <person name="Yang M."/>
        </authorList>
    </citation>
    <scope>NUCLEOTIDE SEQUENCE [LARGE SCALE GENOMIC DNA]</scope>
    <source>
        <strain evidence="1 2">T0.1-19</strain>
    </source>
</reference>
<gene>
    <name evidence="1" type="ORF">E4184_08375</name>
</gene>
<keyword evidence="1" id="KW-0547">Nucleotide-binding</keyword>
<evidence type="ECO:0000313" key="2">
    <source>
        <dbReference type="Proteomes" id="UP000501427"/>
    </source>
</evidence>
<evidence type="ECO:0000313" key="1">
    <source>
        <dbReference type="EMBL" id="QJT21458.1"/>
    </source>
</evidence>
<dbReference type="RefSeq" id="WP_171275858.1">
    <property type="nucleotide sequence ID" value="NZ_CAWPJG010000001.1"/>
</dbReference>